<dbReference type="Proteomes" id="UP001239111">
    <property type="component" value="Chromosome 2"/>
</dbReference>
<protein>
    <submittedName>
        <fullName evidence="1">Uncharacterized protein</fullName>
    </submittedName>
</protein>
<organism evidence="1 2">
    <name type="scientific">Eretmocerus hayati</name>
    <dbReference type="NCBI Taxonomy" id="131215"/>
    <lineage>
        <taxon>Eukaryota</taxon>
        <taxon>Metazoa</taxon>
        <taxon>Ecdysozoa</taxon>
        <taxon>Arthropoda</taxon>
        <taxon>Hexapoda</taxon>
        <taxon>Insecta</taxon>
        <taxon>Pterygota</taxon>
        <taxon>Neoptera</taxon>
        <taxon>Endopterygota</taxon>
        <taxon>Hymenoptera</taxon>
        <taxon>Apocrita</taxon>
        <taxon>Proctotrupomorpha</taxon>
        <taxon>Chalcidoidea</taxon>
        <taxon>Aphelinidae</taxon>
        <taxon>Aphelininae</taxon>
        <taxon>Eretmocerus</taxon>
    </lineage>
</organism>
<reference evidence="1" key="1">
    <citation type="submission" date="2023-04" db="EMBL/GenBank/DDBJ databases">
        <title>A chromosome-level genome assembly of the parasitoid wasp Eretmocerus hayati.</title>
        <authorList>
            <person name="Zhong Y."/>
            <person name="Liu S."/>
            <person name="Liu Y."/>
        </authorList>
    </citation>
    <scope>NUCLEOTIDE SEQUENCE</scope>
    <source>
        <strain evidence="1">ZJU_SS_LIU_2023</strain>
    </source>
</reference>
<evidence type="ECO:0000313" key="1">
    <source>
        <dbReference type="EMBL" id="KAJ8680155.1"/>
    </source>
</evidence>
<gene>
    <name evidence="1" type="ORF">QAD02_015942</name>
</gene>
<comment type="caution">
    <text evidence="1">The sequence shown here is derived from an EMBL/GenBank/DDBJ whole genome shotgun (WGS) entry which is preliminary data.</text>
</comment>
<dbReference type="EMBL" id="CM056742">
    <property type="protein sequence ID" value="KAJ8680155.1"/>
    <property type="molecule type" value="Genomic_DNA"/>
</dbReference>
<sequence length="151" mass="16013">MIARGCPWKRNLVVSPSHAISILIQTRPAVHILASTYKYRLDNASLKGKGDKKPWHCPYTATSALAWPSSLISFARSVCPPSPAEAKPSLVAALPYAAAPAITTYAAAPAYAAYPYAAAYSYGYAAASYPYAGYLAPAAYPYLARAPVAIL</sequence>
<evidence type="ECO:0000313" key="2">
    <source>
        <dbReference type="Proteomes" id="UP001239111"/>
    </source>
</evidence>
<proteinExistence type="predicted"/>
<keyword evidence="2" id="KW-1185">Reference proteome</keyword>
<accession>A0ACC2P995</accession>
<name>A0ACC2P995_9HYME</name>